<keyword evidence="2" id="KW-1185">Reference proteome</keyword>
<proteinExistence type="predicted"/>
<sequence>MRDSEEGPTTRFGGFRDAVEWELAHFLKTSRLTQGNIDRFLKTAYVKRPLSFANVDQMDRKLRALPGGPQWRHMNICLDHAPGQPRQLLYRDPVECLQYLLANPTFKEDLVLEPYFEYTDDGMSERLINEMPTGDYCCHVQASH</sequence>
<dbReference type="EMBL" id="KV417351">
    <property type="protein sequence ID" value="KZO90118.1"/>
    <property type="molecule type" value="Genomic_DNA"/>
</dbReference>
<dbReference type="InterPro" id="IPR041078">
    <property type="entry name" value="Plavaka"/>
</dbReference>
<protein>
    <submittedName>
        <fullName evidence="1">Uncharacterized protein</fullName>
    </submittedName>
</protein>
<organism evidence="1 2">
    <name type="scientific">Calocera viscosa (strain TUFC12733)</name>
    <dbReference type="NCBI Taxonomy" id="1330018"/>
    <lineage>
        <taxon>Eukaryota</taxon>
        <taxon>Fungi</taxon>
        <taxon>Dikarya</taxon>
        <taxon>Basidiomycota</taxon>
        <taxon>Agaricomycotina</taxon>
        <taxon>Dacrymycetes</taxon>
        <taxon>Dacrymycetales</taxon>
        <taxon>Dacrymycetaceae</taxon>
        <taxon>Calocera</taxon>
    </lineage>
</organism>
<reference evidence="1 2" key="1">
    <citation type="journal article" date="2016" name="Mol. Biol. Evol.">
        <title>Comparative Genomics of Early-Diverging Mushroom-Forming Fungi Provides Insights into the Origins of Lignocellulose Decay Capabilities.</title>
        <authorList>
            <person name="Nagy L.G."/>
            <person name="Riley R."/>
            <person name="Tritt A."/>
            <person name="Adam C."/>
            <person name="Daum C."/>
            <person name="Floudas D."/>
            <person name="Sun H."/>
            <person name="Yadav J.S."/>
            <person name="Pangilinan J."/>
            <person name="Larsson K.H."/>
            <person name="Matsuura K."/>
            <person name="Barry K."/>
            <person name="Labutti K."/>
            <person name="Kuo R."/>
            <person name="Ohm R.A."/>
            <person name="Bhattacharya S.S."/>
            <person name="Shirouzu T."/>
            <person name="Yoshinaga Y."/>
            <person name="Martin F.M."/>
            <person name="Grigoriev I.V."/>
            <person name="Hibbett D.S."/>
        </authorList>
    </citation>
    <scope>NUCLEOTIDE SEQUENCE [LARGE SCALE GENOMIC DNA]</scope>
    <source>
        <strain evidence="1 2">TUFC12733</strain>
    </source>
</reference>
<dbReference type="Pfam" id="PF18759">
    <property type="entry name" value="Plavaka"/>
    <property type="match status" value="1"/>
</dbReference>
<evidence type="ECO:0000313" key="1">
    <source>
        <dbReference type="EMBL" id="KZO90118.1"/>
    </source>
</evidence>
<evidence type="ECO:0000313" key="2">
    <source>
        <dbReference type="Proteomes" id="UP000076738"/>
    </source>
</evidence>
<dbReference type="Proteomes" id="UP000076738">
    <property type="component" value="Unassembled WGS sequence"/>
</dbReference>
<dbReference type="OrthoDB" id="2688393at2759"/>
<name>A0A167G303_CALVF</name>
<accession>A0A167G303</accession>
<dbReference type="AlphaFoldDB" id="A0A167G303"/>
<gene>
    <name evidence="1" type="ORF">CALVIDRAFT_490946</name>
</gene>